<evidence type="ECO:0000256" key="7">
    <source>
        <dbReference type="SAM" id="Phobius"/>
    </source>
</evidence>
<dbReference type="OrthoDB" id="117402at2"/>
<keyword evidence="7" id="KW-0472">Membrane</keyword>
<keyword evidence="4" id="KW-1015">Disulfide bond</keyword>
<dbReference type="RefSeq" id="WP_135079764.1">
    <property type="nucleotide sequence ID" value="NZ_CP038267.1"/>
</dbReference>
<feature type="compositionally biased region" description="Basic and acidic residues" evidence="6">
    <location>
        <begin position="1"/>
        <end position="29"/>
    </location>
</feature>
<evidence type="ECO:0000313" key="10">
    <source>
        <dbReference type="Proteomes" id="UP000294894"/>
    </source>
</evidence>
<accession>A0A4V1BEA0</accession>
<feature type="region of interest" description="Disordered" evidence="6">
    <location>
        <begin position="1"/>
        <end position="33"/>
    </location>
</feature>
<sequence>MAQQRGRADEKKAAQAKRDQRRAKAERAKAAAAEARRKAKRKERLTYVVVAVVALALVVGGFFLVRWFTDTSDTAAPPEGASSDFGVVVGDADATHEVVIYEDFLCPACGDLEATLEEPLATAIEDGRARVEYRTLDFLSQYGDYSLRAANAFAAVLDTAGPEAAQEFHRSLFADQPPESGPFPDDDALVDQAVAAGADESTVRPLIEDLGFEGWIADGTEAASQAGVRSTPTVYVDGQQAAGQTTQDVARAVLAAIE</sequence>
<keyword evidence="10" id="KW-1185">Reference proteome</keyword>
<dbReference type="Proteomes" id="UP000294894">
    <property type="component" value="Chromosome"/>
</dbReference>
<evidence type="ECO:0000256" key="1">
    <source>
        <dbReference type="ARBA" id="ARBA00005791"/>
    </source>
</evidence>
<keyword evidence="7" id="KW-0812">Transmembrane</keyword>
<keyword evidence="3" id="KW-0560">Oxidoreductase</keyword>
<keyword evidence="5" id="KW-0676">Redox-active center</keyword>
<dbReference type="GO" id="GO:0016491">
    <property type="term" value="F:oxidoreductase activity"/>
    <property type="evidence" value="ECO:0007669"/>
    <property type="project" value="UniProtKB-KW"/>
</dbReference>
<reference evidence="9 10" key="1">
    <citation type="submission" date="2019-03" db="EMBL/GenBank/DDBJ databases">
        <title>Three New Species of Nocardioides, Nocardioides euryhalodurans sp. nov., Nocardioides seonyuensis sp. nov. and Nocardioides eburneoflavus sp. nov., Iolated from Soil.</title>
        <authorList>
            <person name="Roh S.G."/>
            <person name="Lee C."/>
            <person name="Kim M.-K."/>
            <person name="Kim S.B."/>
        </authorList>
    </citation>
    <scope>NUCLEOTIDE SEQUENCE [LARGE SCALE GENOMIC DNA]</scope>
    <source>
        <strain evidence="9 10">MMS17-SY117</strain>
    </source>
</reference>
<gene>
    <name evidence="9" type="ORF">EXE57_17585</name>
</gene>
<dbReference type="PANTHER" id="PTHR13887:SF14">
    <property type="entry name" value="DISULFIDE BOND FORMATION PROTEIN D"/>
    <property type="match status" value="1"/>
</dbReference>
<evidence type="ECO:0000256" key="6">
    <source>
        <dbReference type="SAM" id="MobiDB-lite"/>
    </source>
</evidence>
<dbReference type="KEGG" id="noy:EXE57_17585"/>
<keyword evidence="2" id="KW-0732">Signal</keyword>
<protein>
    <submittedName>
        <fullName evidence="9">Disulfide bond formation protein DsbA</fullName>
    </submittedName>
</protein>
<evidence type="ECO:0000256" key="5">
    <source>
        <dbReference type="ARBA" id="ARBA00023284"/>
    </source>
</evidence>
<keyword evidence="7" id="KW-1133">Transmembrane helix</keyword>
<dbReference type="Gene3D" id="3.40.30.10">
    <property type="entry name" value="Glutaredoxin"/>
    <property type="match status" value="1"/>
</dbReference>
<dbReference type="Pfam" id="PF13462">
    <property type="entry name" value="Thioredoxin_4"/>
    <property type="match status" value="1"/>
</dbReference>
<feature type="domain" description="Thioredoxin-like fold" evidence="8">
    <location>
        <begin position="86"/>
        <end position="253"/>
    </location>
</feature>
<evidence type="ECO:0000256" key="3">
    <source>
        <dbReference type="ARBA" id="ARBA00023002"/>
    </source>
</evidence>
<dbReference type="PANTHER" id="PTHR13887">
    <property type="entry name" value="GLUTATHIONE S-TRANSFERASE KAPPA"/>
    <property type="match status" value="1"/>
</dbReference>
<feature type="transmembrane region" description="Helical" evidence="7">
    <location>
        <begin position="45"/>
        <end position="68"/>
    </location>
</feature>
<dbReference type="SUPFAM" id="SSF52833">
    <property type="entry name" value="Thioredoxin-like"/>
    <property type="match status" value="1"/>
</dbReference>
<evidence type="ECO:0000313" key="9">
    <source>
        <dbReference type="EMBL" id="QBR93892.1"/>
    </source>
</evidence>
<evidence type="ECO:0000259" key="8">
    <source>
        <dbReference type="Pfam" id="PF13462"/>
    </source>
</evidence>
<dbReference type="EMBL" id="CP038267">
    <property type="protein sequence ID" value="QBR93892.1"/>
    <property type="molecule type" value="Genomic_DNA"/>
</dbReference>
<name>A0A4V1BEA0_9ACTN</name>
<proteinExistence type="inferred from homology"/>
<organism evidence="9 10">
    <name type="scientific">Nocardioides euryhalodurans</name>
    <dbReference type="NCBI Taxonomy" id="2518370"/>
    <lineage>
        <taxon>Bacteria</taxon>
        <taxon>Bacillati</taxon>
        <taxon>Actinomycetota</taxon>
        <taxon>Actinomycetes</taxon>
        <taxon>Propionibacteriales</taxon>
        <taxon>Nocardioidaceae</taxon>
        <taxon>Nocardioides</taxon>
    </lineage>
</organism>
<dbReference type="InterPro" id="IPR036249">
    <property type="entry name" value="Thioredoxin-like_sf"/>
</dbReference>
<evidence type="ECO:0000256" key="4">
    <source>
        <dbReference type="ARBA" id="ARBA00023157"/>
    </source>
</evidence>
<dbReference type="AlphaFoldDB" id="A0A4V1BEA0"/>
<comment type="similarity">
    <text evidence="1">Belongs to the thioredoxin family. DsbA subfamily.</text>
</comment>
<dbReference type="InterPro" id="IPR012336">
    <property type="entry name" value="Thioredoxin-like_fold"/>
</dbReference>
<evidence type="ECO:0000256" key="2">
    <source>
        <dbReference type="ARBA" id="ARBA00022729"/>
    </source>
</evidence>